<dbReference type="AlphaFoldDB" id="A0AAN6PTB8"/>
<feature type="compositionally biased region" description="Basic residues" evidence="1">
    <location>
        <begin position="426"/>
        <end position="435"/>
    </location>
</feature>
<dbReference type="InterPro" id="IPR009072">
    <property type="entry name" value="Histone-fold"/>
</dbReference>
<feature type="compositionally biased region" description="Low complexity" evidence="1">
    <location>
        <begin position="823"/>
        <end position="836"/>
    </location>
</feature>
<dbReference type="GO" id="GO:0042393">
    <property type="term" value="F:histone binding"/>
    <property type="evidence" value="ECO:0007669"/>
    <property type="project" value="InterPro"/>
</dbReference>
<dbReference type="GO" id="GO:0005634">
    <property type="term" value="C:nucleus"/>
    <property type="evidence" value="ECO:0007669"/>
    <property type="project" value="InterPro"/>
</dbReference>
<sequence>MEPPTKRPRFGPAPFESDPNYEDPEADELNERPEDVNARRDPAARLERSRAFAAFKLKSAFERIFEKYERDFTGVGDEIDLRTGEIVVDNGHIHSLKDAQLGGGEGEEGDSADGASEAGSLNEEERMVRGKVENRLSRVGQTKVPSIPPHIGAPPFFAGGWPGSGLMLGGPPGLPSMMYPGQMPFGGFPMQYGTPISIPTTDPTWRSPELPSPFVRNALMGGEITVSVRKKAARLSLSAAREQDDGDEDDVFLDASTPMKDRENGEGLVMKQKLLAPRPPQEKISAKKMGRPPGTGPKKAEKVKGLGKHQKAKSPSEKKEGEKKGLKSRAPTQPERTEGISAHHGPGSVAQVRENGTTTASTPTKTDELTASGTLVPEGTTGEGTKKDPPKTSKLVPAGSRQAADLEAGPKLDPRNPNVYVNHSGGKAKHAKKPRNQTLRVEIPARNPPDVRSFRILTPEPSDGDSPKYSKAILDVSNIQRVPAGSVAQVPSPPVPGKDPTPESGNKAQTTPGEAFSRNLVDPAYAFSDEDEPTLPRGRAPRRKPKNPKPTRTTKAGPGVLREISQNVRSEVATPAQKSAANDSLPRASAPAAIRAQSPTLSLHLEDVVGDLLEPFGGGDAPASAKPPAATPKQMTNAKTSMSDETTKRPMTRRSSLLEAGTPLIIQPNRTSPVDPNSKTDTKTPEAVPSKRRQRGLSNARPQETPARAPRRSGIHGRSSLGQPTRQEIPETSPNAQPVVSPPSSNKLPTPTLVIQDSDPPFSSEEQAQDVPAQLNRAPSPTLTDPSSKPQPSPSLTKQPQPSPTPHTPVKTPTRHRSKSHHATTTSTKATNTITTTKKKKTGILSLLPANDDDDDELEDELSILSPAKPGTTRSTPAGHHVRLGLFAPGLAGSGSKSASGSKLKKAKGRGRKSSALGGGGKKRGEGGPPWTPSSRLGRGLEAELVQTPGGTMRRCGEGGFRCEREFCFSCL</sequence>
<name>A0AAN6PTB8_9PEZI</name>
<proteinExistence type="predicted"/>
<keyword evidence="3" id="KW-1185">Reference proteome</keyword>
<dbReference type="Proteomes" id="UP001303115">
    <property type="component" value="Unassembled WGS sequence"/>
</dbReference>
<feature type="compositionally biased region" description="Low complexity" evidence="1">
    <location>
        <begin position="890"/>
        <end position="902"/>
    </location>
</feature>
<dbReference type="Gene3D" id="1.10.20.10">
    <property type="entry name" value="Histone, subunit A"/>
    <property type="match status" value="1"/>
</dbReference>
<evidence type="ECO:0000256" key="1">
    <source>
        <dbReference type="SAM" id="MobiDB-lite"/>
    </source>
</evidence>
<feature type="compositionally biased region" description="Basic residues" evidence="1">
    <location>
        <begin position="539"/>
        <end position="549"/>
    </location>
</feature>
<feature type="compositionally biased region" description="Acidic residues" evidence="1">
    <location>
        <begin position="19"/>
        <end position="28"/>
    </location>
</feature>
<gene>
    <name evidence="2" type="ORF">C8A01DRAFT_12137</name>
</gene>
<organism evidence="2 3">
    <name type="scientific">Parachaetomium inaequale</name>
    <dbReference type="NCBI Taxonomy" id="2588326"/>
    <lineage>
        <taxon>Eukaryota</taxon>
        <taxon>Fungi</taxon>
        <taxon>Dikarya</taxon>
        <taxon>Ascomycota</taxon>
        <taxon>Pezizomycotina</taxon>
        <taxon>Sordariomycetes</taxon>
        <taxon>Sordariomycetidae</taxon>
        <taxon>Sordariales</taxon>
        <taxon>Chaetomiaceae</taxon>
        <taxon>Parachaetomium</taxon>
    </lineage>
</organism>
<feature type="compositionally biased region" description="Polar residues" evidence="1">
    <location>
        <begin position="777"/>
        <end position="800"/>
    </location>
</feature>
<evidence type="ECO:0000313" key="2">
    <source>
        <dbReference type="EMBL" id="KAK4044476.1"/>
    </source>
</evidence>
<evidence type="ECO:0000313" key="3">
    <source>
        <dbReference type="Proteomes" id="UP001303115"/>
    </source>
</evidence>
<protein>
    <submittedName>
        <fullName evidence="2">Uncharacterized protein</fullName>
    </submittedName>
</protein>
<dbReference type="EMBL" id="MU854318">
    <property type="protein sequence ID" value="KAK4044476.1"/>
    <property type="molecule type" value="Genomic_DNA"/>
</dbReference>
<feature type="compositionally biased region" description="Polar residues" evidence="1">
    <location>
        <begin position="354"/>
        <end position="373"/>
    </location>
</feature>
<feature type="compositionally biased region" description="Polar residues" evidence="1">
    <location>
        <begin position="668"/>
        <end position="677"/>
    </location>
</feature>
<reference evidence="3" key="1">
    <citation type="journal article" date="2023" name="Mol. Phylogenet. Evol.">
        <title>Genome-scale phylogeny and comparative genomics of the fungal order Sordariales.</title>
        <authorList>
            <person name="Hensen N."/>
            <person name="Bonometti L."/>
            <person name="Westerberg I."/>
            <person name="Brannstrom I.O."/>
            <person name="Guillou S."/>
            <person name="Cros-Aarteil S."/>
            <person name="Calhoun S."/>
            <person name="Haridas S."/>
            <person name="Kuo A."/>
            <person name="Mondo S."/>
            <person name="Pangilinan J."/>
            <person name="Riley R."/>
            <person name="LaButti K."/>
            <person name="Andreopoulos B."/>
            <person name="Lipzen A."/>
            <person name="Chen C."/>
            <person name="Yan M."/>
            <person name="Daum C."/>
            <person name="Ng V."/>
            <person name="Clum A."/>
            <person name="Steindorff A."/>
            <person name="Ohm R.A."/>
            <person name="Martin F."/>
            <person name="Silar P."/>
            <person name="Natvig D.O."/>
            <person name="Lalanne C."/>
            <person name="Gautier V."/>
            <person name="Ament-Velasquez S.L."/>
            <person name="Kruys A."/>
            <person name="Hutchinson M.I."/>
            <person name="Powell A.J."/>
            <person name="Barry K."/>
            <person name="Miller A.N."/>
            <person name="Grigoriev I.V."/>
            <person name="Debuchy R."/>
            <person name="Gladieux P."/>
            <person name="Hiltunen Thoren M."/>
            <person name="Johannesson H."/>
        </authorList>
    </citation>
    <scope>NUCLEOTIDE SEQUENCE [LARGE SCALE GENOMIC DNA]</scope>
    <source>
        <strain evidence="3">CBS 284.82</strain>
    </source>
</reference>
<feature type="region of interest" description="Disordered" evidence="1">
    <location>
        <begin position="1"/>
        <end position="44"/>
    </location>
</feature>
<feature type="compositionally biased region" description="Polar residues" evidence="1">
    <location>
        <begin position="634"/>
        <end position="644"/>
    </location>
</feature>
<feature type="compositionally biased region" description="Basic and acidic residues" evidence="1">
    <location>
        <begin position="29"/>
        <end position="44"/>
    </location>
</feature>
<dbReference type="GO" id="GO:0046982">
    <property type="term" value="F:protein heterodimerization activity"/>
    <property type="evidence" value="ECO:0007669"/>
    <property type="project" value="InterPro"/>
</dbReference>
<dbReference type="PANTHER" id="PTHR15992:SF5">
    <property type="entry name" value="HOLLIDAY JUNCTION RECOGNITION PROTEIN"/>
    <property type="match status" value="1"/>
</dbReference>
<feature type="region of interest" description="Disordered" evidence="1">
    <location>
        <begin position="97"/>
        <end position="128"/>
    </location>
</feature>
<feature type="compositionally biased region" description="Polar residues" evidence="1">
    <location>
        <begin position="720"/>
        <end position="755"/>
    </location>
</feature>
<feature type="compositionally biased region" description="Basic and acidic residues" evidence="1">
    <location>
        <begin position="314"/>
        <end position="325"/>
    </location>
</feature>
<feature type="compositionally biased region" description="Polar residues" evidence="1">
    <location>
        <begin position="503"/>
        <end position="512"/>
    </location>
</feature>
<feature type="compositionally biased region" description="Low complexity" evidence="1">
    <location>
        <begin position="621"/>
        <end position="633"/>
    </location>
</feature>
<dbReference type="PANTHER" id="PTHR15992">
    <property type="entry name" value="HOLLIDAY JUNCTION RECOGNITION PROTEIN"/>
    <property type="match status" value="1"/>
</dbReference>
<feature type="region of interest" description="Disordered" evidence="1">
    <location>
        <begin position="613"/>
        <end position="940"/>
    </location>
</feature>
<feature type="compositionally biased region" description="Basic residues" evidence="1">
    <location>
        <begin position="813"/>
        <end position="822"/>
    </location>
</feature>
<feature type="compositionally biased region" description="Basic residues" evidence="1">
    <location>
        <begin position="903"/>
        <end position="913"/>
    </location>
</feature>
<comment type="caution">
    <text evidence="2">The sequence shown here is derived from an EMBL/GenBank/DDBJ whole genome shotgun (WGS) entry which is preliminary data.</text>
</comment>
<accession>A0AAN6PTB8</accession>
<dbReference type="InterPro" id="IPR018465">
    <property type="entry name" value="Scm3/HJURP"/>
</dbReference>
<feature type="compositionally biased region" description="Acidic residues" evidence="1">
    <location>
        <begin position="851"/>
        <end position="862"/>
    </location>
</feature>
<feature type="region of interest" description="Disordered" evidence="1">
    <location>
        <begin position="237"/>
        <end position="594"/>
    </location>
</feature>
<dbReference type="Pfam" id="PF10384">
    <property type="entry name" value="Scm3"/>
    <property type="match status" value="1"/>
</dbReference>